<dbReference type="AlphaFoldDB" id="K0SZM4"/>
<protein>
    <submittedName>
        <fullName evidence="2">Uncharacterized protein</fullName>
    </submittedName>
</protein>
<feature type="compositionally biased region" description="Polar residues" evidence="1">
    <location>
        <begin position="35"/>
        <end position="49"/>
    </location>
</feature>
<evidence type="ECO:0000256" key="1">
    <source>
        <dbReference type="SAM" id="MobiDB-lite"/>
    </source>
</evidence>
<name>K0SZM4_THAOC</name>
<comment type="caution">
    <text evidence="2">The sequence shown here is derived from an EMBL/GenBank/DDBJ whole genome shotgun (WGS) entry which is preliminary data.</text>
</comment>
<gene>
    <name evidence="2" type="ORF">THAOC_12584</name>
</gene>
<evidence type="ECO:0000313" key="3">
    <source>
        <dbReference type="Proteomes" id="UP000266841"/>
    </source>
</evidence>
<feature type="non-terminal residue" evidence="2">
    <location>
        <position position="55"/>
    </location>
</feature>
<reference evidence="2 3" key="1">
    <citation type="journal article" date="2012" name="Genome Biol.">
        <title>Genome and low-iron response of an oceanic diatom adapted to chronic iron limitation.</title>
        <authorList>
            <person name="Lommer M."/>
            <person name="Specht M."/>
            <person name="Roy A.S."/>
            <person name="Kraemer L."/>
            <person name="Andreson R."/>
            <person name="Gutowska M.A."/>
            <person name="Wolf J."/>
            <person name="Bergner S.V."/>
            <person name="Schilhabel M.B."/>
            <person name="Klostermeier U.C."/>
            <person name="Beiko R.G."/>
            <person name="Rosenstiel P."/>
            <person name="Hippler M."/>
            <person name="Laroche J."/>
        </authorList>
    </citation>
    <scope>NUCLEOTIDE SEQUENCE [LARGE SCALE GENOMIC DNA]</scope>
    <source>
        <strain evidence="2 3">CCMP1005</strain>
    </source>
</reference>
<proteinExistence type="predicted"/>
<keyword evidence="3" id="KW-1185">Reference proteome</keyword>
<feature type="region of interest" description="Disordered" evidence="1">
    <location>
        <begin position="1"/>
        <end position="55"/>
    </location>
</feature>
<dbReference type="EMBL" id="AGNL01014900">
    <property type="protein sequence ID" value="EJK66496.1"/>
    <property type="molecule type" value="Genomic_DNA"/>
</dbReference>
<dbReference type="Proteomes" id="UP000266841">
    <property type="component" value="Unassembled WGS sequence"/>
</dbReference>
<organism evidence="2 3">
    <name type="scientific">Thalassiosira oceanica</name>
    <name type="common">Marine diatom</name>
    <dbReference type="NCBI Taxonomy" id="159749"/>
    <lineage>
        <taxon>Eukaryota</taxon>
        <taxon>Sar</taxon>
        <taxon>Stramenopiles</taxon>
        <taxon>Ochrophyta</taxon>
        <taxon>Bacillariophyta</taxon>
        <taxon>Coscinodiscophyceae</taxon>
        <taxon>Thalassiosirophycidae</taxon>
        <taxon>Thalassiosirales</taxon>
        <taxon>Thalassiosiraceae</taxon>
        <taxon>Thalassiosira</taxon>
    </lineage>
</organism>
<sequence>MAPLGRGELLLNHEPPSNGGWQHRSRLIDEFTPAAASSNVQIRTRTGGQPTEVPP</sequence>
<accession>K0SZM4</accession>
<evidence type="ECO:0000313" key="2">
    <source>
        <dbReference type="EMBL" id="EJK66496.1"/>
    </source>
</evidence>